<gene>
    <name evidence="1" type="primary">nnrE</name>
    <name evidence="3" type="ORF">SAMN05443636_1631</name>
</gene>
<dbReference type="GO" id="GO:0031087">
    <property type="term" value="P:deadenylation-independent decapping of nuclear-transcribed mRNA"/>
    <property type="evidence" value="ECO:0007669"/>
    <property type="project" value="TreeGrafter"/>
</dbReference>
<feature type="binding site" evidence="1">
    <location>
        <position position="172"/>
    </location>
    <ligand>
        <name>K(+)</name>
        <dbReference type="ChEBI" id="CHEBI:29103"/>
    </ligand>
</feature>
<keyword evidence="1" id="KW-0547">Nucleotide-binding</keyword>
<dbReference type="GO" id="GO:0003729">
    <property type="term" value="F:mRNA binding"/>
    <property type="evidence" value="ECO:0007669"/>
    <property type="project" value="TreeGrafter"/>
</dbReference>
<dbReference type="Pfam" id="PF03853">
    <property type="entry name" value="YjeF_N"/>
    <property type="match status" value="1"/>
</dbReference>
<evidence type="ECO:0000313" key="3">
    <source>
        <dbReference type="EMBL" id="SHH01923.1"/>
    </source>
</evidence>
<dbReference type="EC" id="5.1.99.6" evidence="1"/>
<keyword evidence="1" id="KW-0520">NAD</keyword>
<evidence type="ECO:0000256" key="1">
    <source>
        <dbReference type="HAMAP-Rule" id="MF_01966"/>
    </source>
</evidence>
<feature type="binding site" evidence="1">
    <location>
        <position position="71"/>
    </location>
    <ligand>
        <name>K(+)</name>
        <dbReference type="ChEBI" id="CHEBI:29103"/>
    </ligand>
</feature>
<organism evidence="3 4">
    <name type="scientific">Halobaculum gomorrense</name>
    <dbReference type="NCBI Taxonomy" id="43928"/>
    <lineage>
        <taxon>Archaea</taxon>
        <taxon>Methanobacteriati</taxon>
        <taxon>Methanobacteriota</taxon>
        <taxon>Stenosarchaea group</taxon>
        <taxon>Halobacteria</taxon>
        <taxon>Halobacteriales</taxon>
        <taxon>Haloferacaceae</taxon>
        <taxon>Halobaculum</taxon>
    </lineage>
</organism>
<keyword evidence="1" id="KW-0479">Metal-binding</keyword>
<keyword evidence="1" id="KW-0521">NADP</keyword>
<evidence type="ECO:0000313" key="4">
    <source>
        <dbReference type="Proteomes" id="UP000184357"/>
    </source>
</evidence>
<feature type="binding site" evidence="1">
    <location>
        <begin position="140"/>
        <end position="146"/>
    </location>
    <ligand>
        <name>(6S)-NADPHX</name>
        <dbReference type="ChEBI" id="CHEBI:64076"/>
    </ligand>
</feature>
<keyword evidence="1" id="KW-0413">Isomerase</keyword>
<comment type="function">
    <text evidence="1">Catalyzes the epimerization of the S- and R-forms of NAD(P)HX, a damaged form of NAD(P)H that is a result of enzymatic or heat-dependent hydration. This is a prerequisite for the S-specific NAD(P)H-hydrate dehydratase to allow the repair of both epimers of NAD(P)HX.</text>
</comment>
<comment type="caution">
    <text evidence="1">Lacks conserved residue(s) required for the propagation of feature annotation.</text>
</comment>
<dbReference type="AlphaFoldDB" id="A0A1M5PL06"/>
<keyword evidence="1" id="KW-0630">Potassium</keyword>
<keyword evidence="4" id="KW-1185">Reference proteome</keyword>
<dbReference type="STRING" id="43928.SAMN05443636_1631"/>
<comment type="catalytic activity">
    <reaction evidence="1">
        <text>(6R)-NADHX = (6S)-NADHX</text>
        <dbReference type="Rhea" id="RHEA:32215"/>
        <dbReference type="ChEBI" id="CHEBI:64074"/>
        <dbReference type="ChEBI" id="CHEBI:64075"/>
        <dbReference type="EC" id="5.1.99.6"/>
    </reaction>
</comment>
<dbReference type="Gene3D" id="3.40.50.10260">
    <property type="entry name" value="YjeF N-terminal domain"/>
    <property type="match status" value="1"/>
</dbReference>
<dbReference type="PANTHER" id="PTHR13612:SF0">
    <property type="entry name" value="ENHANCER OF MRNA-DECAPPING PROTEIN 3"/>
    <property type="match status" value="1"/>
</dbReference>
<feature type="binding site" evidence="1">
    <location>
        <begin position="70"/>
        <end position="74"/>
    </location>
    <ligand>
        <name>(6S)-NADPHX</name>
        <dbReference type="ChEBI" id="CHEBI:64076"/>
    </ligand>
</feature>
<feature type="binding site" evidence="1">
    <location>
        <position position="169"/>
    </location>
    <ligand>
        <name>(6S)-NADPHX</name>
        <dbReference type="ChEBI" id="CHEBI:64076"/>
    </ligand>
</feature>
<dbReference type="GO" id="GO:0000932">
    <property type="term" value="C:P-body"/>
    <property type="evidence" value="ECO:0007669"/>
    <property type="project" value="TreeGrafter"/>
</dbReference>
<protein>
    <recommendedName>
        <fullName evidence="1">NAD(P)H-hydrate epimerase</fullName>
        <ecNumber evidence="1">5.1.99.6</ecNumber>
    </recommendedName>
    <alternativeName>
        <fullName evidence="1">NAD(P)HX epimerase</fullName>
    </alternativeName>
</protein>
<dbReference type="InterPro" id="IPR004443">
    <property type="entry name" value="YjeF_N_dom"/>
</dbReference>
<dbReference type="SUPFAM" id="SSF64153">
    <property type="entry name" value="YjeF N-terminal domain-like"/>
    <property type="match status" value="1"/>
</dbReference>
<dbReference type="HAMAP" id="MF_01966">
    <property type="entry name" value="NADHX_epimerase"/>
    <property type="match status" value="1"/>
</dbReference>
<comment type="similarity">
    <text evidence="1">Belongs to the NnrE/AIBP family.</text>
</comment>
<feature type="domain" description="YjeF N-terminal" evidence="2">
    <location>
        <begin position="22"/>
        <end position="221"/>
    </location>
</feature>
<dbReference type="NCBIfam" id="TIGR00197">
    <property type="entry name" value="yjeF_nterm"/>
    <property type="match status" value="1"/>
</dbReference>
<reference evidence="3 4" key="1">
    <citation type="submission" date="2016-11" db="EMBL/GenBank/DDBJ databases">
        <authorList>
            <person name="Jaros S."/>
            <person name="Januszkiewicz K."/>
            <person name="Wedrychowicz H."/>
        </authorList>
    </citation>
    <scope>NUCLEOTIDE SEQUENCE [LARGE SCALE GENOMIC DNA]</scope>
    <source>
        <strain evidence="3 4">DSM 9297</strain>
    </source>
</reference>
<dbReference type="PANTHER" id="PTHR13612">
    <property type="entry name" value="ENHANCER OF MRNA-DECAPPING PROTEIN 3"/>
    <property type="match status" value="1"/>
</dbReference>
<accession>A0A1M5PL06</accession>
<dbReference type="GO" id="GO:0000166">
    <property type="term" value="F:nucleotide binding"/>
    <property type="evidence" value="ECO:0007669"/>
    <property type="project" value="UniProtKB-KW"/>
</dbReference>
<name>A0A1M5PL06_9EURY</name>
<dbReference type="Proteomes" id="UP000184357">
    <property type="component" value="Unassembled WGS sequence"/>
</dbReference>
<comment type="catalytic activity">
    <reaction evidence="1">
        <text>(6R)-NADPHX = (6S)-NADPHX</text>
        <dbReference type="Rhea" id="RHEA:32227"/>
        <dbReference type="ChEBI" id="CHEBI:64076"/>
        <dbReference type="ChEBI" id="CHEBI:64077"/>
        <dbReference type="EC" id="5.1.99.6"/>
    </reaction>
</comment>
<proteinExistence type="inferred from homology"/>
<dbReference type="InterPro" id="IPR036652">
    <property type="entry name" value="YjeF_N_dom_sf"/>
</dbReference>
<feature type="binding site" evidence="1">
    <location>
        <position position="136"/>
    </location>
    <ligand>
        <name>K(+)</name>
        <dbReference type="ChEBI" id="CHEBI:29103"/>
    </ligand>
</feature>
<dbReference type="GO" id="GO:0052856">
    <property type="term" value="F:NAD(P)HX epimerase activity"/>
    <property type="evidence" value="ECO:0007669"/>
    <property type="project" value="UniProtKB-UniRule"/>
</dbReference>
<dbReference type="GO" id="GO:0033962">
    <property type="term" value="P:P-body assembly"/>
    <property type="evidence" value="ECO:0007669"/>
    <property type="project" value="TreeGrafter"/>
</dbReference>
<comment type="cofactor">
    <cofactor evidence="1">
        <name>K(+)</name>
        <dbReference type="ChEBI" id="CHEBI:29103"/>
    </cofactor>
    <text evidence="1">Binds 1 potassium ion per subunit.</text>
</comment>
<dbReference type="EMBL" id="FQWV01000003">
    <property type="protein sequence ID" value="SHH01923.1"/>
    <property type="molecule type" value="Genomic_DNA"/>
</dbReference>
<sequence length="241" mass="26015">MTGNTFRTTTGREISAVTADEMRDVDRIAVTEVGLRLLQMMENAGRILAWHVRDVRTEGTAVVVVAGTGGNGGGGMACARHLANRAIPVEVVVDRSPEDLTGAAATQHRILDRMGVPVITEREWVPQSDDERVVVDSLVGYGLDGEVRSPVSQLIERTNERSGPVVSLDVPSGRDATTGDVLGTAVTPDRTVTLALPKTGLESVPGTLYLADISIPQMVYERLGIEYDRPFGHSDWVELER</sequence>
<evidence type="ECO:0000259" key="2">
    <source>
        <dbReference type="PROSITE" id="PS51385"/>
    </source>
</evidence>
<dbReference type="PROSITE" id="PS51385">
    <property type="entry name" value="YJEF_N"/>
    <property type="match status" value="1"/>
</dbReference>
<dbReference type="GO" id="GO:0046872">
    <property type="term" value="F:metal ion binding"/>
    <property type="evidence" value="ECO:0007669"/>
    <property type="project" value="UniProtKB-KW"/>
</dbReference>